<evidence type="ECO:0000313" key="3">
    <source>
        <dbReference type="Proteomes" id="UP000177625"/>
    </source>
</evidence>
<dbReference type="AlphaFoldDB" id="A0A1E1MUN3"/>
<feature type="signal peptide" evidence="1">
    <location>
        <begin position="1"/>
        <end position="18"/>
    </location>
</feature>
<reference evidence="3" key="1">
    <citation type="submission" date="2016-03" db="EMBL/GenBank/DDBJ databases">
        <authorList>
            <person name="Guldener U."/>
        </authorList>
    </citation>
    <scope>NUCLEOTIDE SEQUENCE [LARGE SCALE GENOMIC DNA]</scope>
</reference>
<keyword evidence="3" id="KW-1185">Reference proteome</keyword>
<gene>
    <name evidence="2" type="ORF">RSE6_14176</name>
</gene>
<dbReference type="Proteomes" id="UP000177625">
    <property type="component" value="Unassembled WGS sequence"/>
</dbReference>
<keyword evidence="1" id="KW-0732">Signal</keyword>
<protein>
    <submittedName>
        <fullName evidence="2">Uncharacterized protein</fullName>
    </submittedName>
</protein>
<evidence type="ECO:0000256" key="1">
    <source>
        <dbReference type="SAM" id="SignalP"/>
    </source>
</evidence>
<organism evidence="2 3">
    <name type="scientific">Rhynchosporium secalis</name>
    <name type="common">Barley scald fungus</name>
    <dbReference type="NCBI Taxonomy" id="38038"/>
    <lineage>
        <taxon>Eukaryota</taxon>
        <taxon>Fungi</taxon>
        <taxon>Dikarya</taxon>
        <taxon>Ascomycota</taxon>
        <taxon>Pezizomycotina</taxon>
        <taxon>Leotiomycetes</taxon>
        <taxon>Helotiales</taxon>
        <taxon>Ploettnerulaceae</taxon>
        <taxon>Rhynchosporium</taxon>
    </lineage>
</organism>
<sequence>MYFSGLGLHPALLHVLTASVVDITTTDVWTAHVHLRRLSGCIEDEDADVTATTPGSATVTASAGSRLRDVGDIVLVFQGEEKSRNASPKPAFKHLLRHVLPTIGASRAKLVPLAGTCGAGDMYRREPESEFTKNTF</sequence>
<accession>A0A1E1MUN3</accession>
<evidence type="ECO:0000313" key="2">
    <source>
        <dbReference type="EMBL" id="CZT52800.1"/>
    </source>
</evidence>
<name>A0A1E1MUN3_RHYSE</name>
<dbReference type="EMBL" id="FJVC01000625">
    <property type="protein sequence ID" value="CZT52800.1"/>
    <property type="molecule type" value="Genomic_DNA"/>
</dbReference>
<feature type="chain" id="PRO_5009448756" evidence="1">
    <location>
        <begin position="19"/>
        <end position="136"/>
    </location>
</feature>
<proteinExistence type="predicted"/>